<evidence type="ECO:0000313" key="3">
    <source>
        <dbReference type="Proteomes" id="UP000645390"/>
    </source>
</evidence>
<dbReference type="CDD" id="cd00761">
    <property type="entry name" value="Glyco_tranf_GTA_type"/>
    <property type="match status" value="1"/>
</dbReference>
<protein>
    <recommendedName>
        <fullName evidence="1">Glycosyltransferase 2-like domain-containing protein</fullName>
    </recommendedName>
</protein>
<dbReference type="InterPro" id="IPR029044">
    <property type="entry name" value="Nucleotide-diphossugar_trans"/>
</dbReference>
<proteinExistence type="predicted"/>
<gene>
    <name evidence="2" type="ORF">GCM10008119_31540</name>
</gene>
<dbReference type="InterPro" id="IPR001173">
    <property type="entry name" value="Glyco_trans_2-like"/>
</dbReference>
<comment type="caution">
    <text evidence="2">The sequence shown here is derived from an EMBL/GenBank/DDBJ whole genome shotgun (WGS) entry which is preliminary data.</text>
</comment>
<name>A0ABQ2BP78_9SPHI</name>
<dbReference type="Gene3D" id="3.90.550.10">
    <property type="entry name" value="Spore Coat Polysaccharide Biosynthesis Protein SpsA, Chain A"/>
    <property type="match status" value="1"/>
</dbReference>
<dbReference type="PANTHER" id="PTHR22916">
    <property type="entry name" value="GLYCOSYLTRANSFERASE"/>
    <property type="match status" value="1"/>
</dbReference>
<evidence type="ECO:0000313" key="2">
    <source>
        <dbReference type="EMBL" id="GGI28217.1"/>
    </source>
</evidence>
<reference evidence="3" key="1">
    <citation type="journal article" date="2019" name="Int. J. Syst. Evol. Microbiol.">
        <title>The Global Catalogue of Microorganisms (GCM) 10K type strain sequencing project: providing services to taxonomists for standard genome sequencing and annotation.</title>
        <authorList>
            <consortium name="The Broad Institute Genomics Platform"/>
            <consortium name="The Broad Institute Genome Sequencing Center for Infectious Disease"/>
            <person name="Wu L."/>
            <person name="Ma J."/>
        </authorList>
    </citation>
    <scope>NUCLEOTIDE SEQUENCE [LARGE SCALE GENOMIC DNA]</scope>
    <source>
        <strain evidence="3">CCM 8939</strain>
    </source>
</reference>
<dbReference type="EMBL" id="BMDJ01000010">
    <property type="protein sequence ID" value="GGI28217.1"/>
    <property type="molecule type" value="Genomic_DNA"/>
</dbReference>
<sequence length="313" mass="35691">MIKPLVSIIIPTYNYAHLITETLESVLNQTYDNWECIVIDDGSTDNTEEVIEDFIKHHSTYSFIYIKKVNEGTSVAKNTGISLAAGKYIQFLDADDLISPEKLAIQVKLLLDINCSLVFSKSVYFNSNDSLRLPFQKWPKGFLIEESIEGYQLMKKIITNNILTISSPLVSAEFIKQNHFVVSLRNNEDWLFWFNAALKLEKFVFDHNEHSVTYIRLHDVSAVNNKAKMFQGEVIVRNIINQILEENNLAKDKIALAKLNLDLLALHQIRSSNVSAGMKYILSSFVKNPSGEFKLFTKALFKLGVRVYKSVIS</sequence>
<evidence type="ECO:0000259" key="1">
    <source>
        <dbReference type="Pfam" id="PF00535"/>
    </source>
</evidence>
<dbReference type="RefSeq" id="WP_188416260.1">
    <property type="nucleotide sequence ID" value="NZ_BMDJ01000010.1"/>
</dbReference>
<keyword evidence="3" id="KW-1185">Reference proteome</keyword>
<dbReference type="SUPFAM" id="SSF53448">
    <property type="entry name" value="Nucleotide-diphospho-sugar transferases"/>
    <property type="match status" value="1"/>
</dbReference>
<accession>A0ABQ2BP78</accession>
<dbReference type="Proteomes" id="UP000645390">
    <property type="component" value="Unassembled WGS sequence"/>
</dbReference>
<dbReference type="Pfam" id="PF00535">
    <property type="entry name" value="Glycos_transf_2"/>
    <property type="match status" value="1"/>
</dbReference>
<dbReference type="PANTHER" id="PTHR22916:SF3">
    <property type="entry name" value="UDP-GLCNAC:BETAGAL BETA-1,3-N-ACETYLGLUCOSAMINYLTRANSFERASE-LIKE PROTEIN 1"/>
    <property type="match status" value="1"/>
</dbReference>
<feature type="domain" description="Glycosyltransferase 2-like" evidence="1">
    <location>
        <begin position="7"/>
        <end position="145"/>
    </location>
</feature>
<organism evidence="2 3">
    <name type="scientific">Pedobacter mendelii</name>
    <dbReference type="NCBI Taxonomy" id="1908240"/>
    <lineage>
        <taxon>Bacteria</taxon>
        <taxon>Pseudomonadati</taxon>
        <taxon>Bacteroidota</taxon>
        <taxon>Sphingobacteriia</taxon>
        <taxon>Sphingobacteriales</taxon>
        <taxon>Sphingobacteriaceae</taxon>
        <taxon>Pedobacter</taxon>
    </lineage>
</organism>